<evidence type="ECO:0000256" key="1">
    <source>
        <dbReference type="SAM" id="MobiDB-lite"/>
    </source>
</evidence>
<feature type="region of interest" description="Disordered" evidence="1">
    <location>
        <begin position="235"/>
        <end position="262"/>
    </location>
</feature>
<organism evidence="2 3">
    <name type="scientific">Carpinus fangiana</name>
    <dbReference type="NCBI Taxonomy" id="176857"/>
    <lineage>
        <taxon>Eukaryota</taxon>
        <taxon>Viridiplantae</taxon>
        <taxon>Streptophyta</taxon>
        <taxon>Embryophyta</taxon>
        <taxon>Tracheophyta</taxon>
        <taxon>Spermatophyta</taxon>
        <taxon>Magnoliopsida</taxon>
        <taxon>eudicotyledons</taxon>
        <taxon>Gunneridae</taxon>
        <taxon>Pentapetalae</taxon>
        <taxon>rosids</taxon>
        <taxon>fabids</taxon>
        <taxon>Fagales</taxon>
        <taxon>Betulaceae</taxon>
        <taxon>Carpinus</taxon>
    </lineage>
</organism>
<keyword evidence="3" id="KW-1185">Reference proteome</keyword>
<reference evidence="2 3" key="1">
    <citation type="submission" date="2019-06" db="EMBL/GenBank/DDBJ databases">
        <title>A chromosomal-level reference genome of Carpinus fangiana (Coryloideae, Betulaceae).</title>
        <authorList>
            <person name="Yang X."/>
            <person name="Wang Z."/>
            <person name="Zhang L."/>
            <person name="Hao G."/>
            <person name="Liu J."/>
            <person name="Yang Y."/>
        </authorList>
    </citation>
    <scope>NUCLEOTIDE SEQUENCE [LARGE SCALE GENOMIC DNA]</scope>
    <source>
        <strain evidence="2">Cfa_2016G</strain>
        <tissue evidence="2">Leaf</tissue>
    </source>
</reference>
<gene>
    <name evidence="2" type="ORF">FH972_025553</name>
</gene>
<dbReference type="Proteomes" id="UP000327013">
    <property type="component" value="Unassembled WGS sequence"/>
</dbReference>
<dbReference type="EMBL" id="VIBQ01000059">
    <property type="protein sequence ID" value="KAB8542090.1"/>
    <property type="molecule type" value="Genomic_DNA"/>
</dbReference>
<evidence type="ECO:0000313" key="3">
    <source>
        <dbReference type="Proteomes" id="UP000327013"/>
    </source>
</evidence>
<protein>
    <submittedName>
        <fullName evidence="2">Uncharacterized protein</fullName>
    </submittedName>
</protein>
<name>A0A5N6L1G5_9ROSI</name>
<comment type="caution">
    <text evidence="2">The sequence shown here is derived from an EMBL/GenBank/DDBJ whole genome shotgun (WGS) entry which is preliminary data.</text>
</comment>
<sequence>MSRPVLKALSEFRIGVKDHKHLVATRMRLRKSPARLSPARVETLAIFLFLSTNFAFSRIKMKCLVSDTGVPVPWLVEAQDSPQMSNITVLFLPGVKTHGVEASILSAGPTGTAFSIACAAPYKPLVGISCAWKDVTIFTAAGTEIYWTPNYRISGTAANLAGSEAGVSGTPGVGCQIYGTSMNFCNEDFPCTGPDCQFKSFTRMEQYSQQDLTEWLTGLSGTNFNFPTVTITGGLPTSTGAQSSQPHQISSPVSPTSYTGSIQSEHVPTRTMITTGAGAPPIAVPSILSTSNARSTTVGLCYMLTVLVLISQLLWR</sequence>
<evidence type="ECO:0000313" key="2">
    <source>
        <dbReference type="EMBL" id="KAB8542090.1"/>
    </source>
</evidence>
<accession>A0A5N6L1G5</accession>
<dbReference type="AlphaFoldDB" id="A0A5N6L1G5"/>
<proteinExistence type="predicted"/>